<keyword evidence="4" id="KW-1185">Reference proteome</keyword>
<evidence type="ECO:0000256" key="1">
    <source>
        <dbReference type="SAM" id="MobiDB-lite"/>
    </source>
</evidence>
<feature type="signal peptide" evidence="2">
    <location>
        <begin position="1"/>
        <end position="19"/>
    </location>
</feature>
<sequence length="526" mass="60334">MTSKISCFILFGILSIIKGKPGYDSSIGDSELQRLLRDLSKQQGKYDIAISHHEDGPKSHHEDKARISLHDDRYGARSHYHSASHERQESHDDHPRLNNIQNLNLFYRKKPSTESRNGDIDNILENLRTSNCGNCKVREWKTSAKGRTLEPNRIEHENVDEVLEFLKELDENLENGYNGRSDNRYERNHLRCRGNKCTITKANINDRNDDDRDNLRCPGDKCTLNTDDSGEVIIPLVDTNNLRCIGDTCTRDKDDRNDDDEDDRKNLRCPGNRCTKNRGDRNDDDDDDDRADKNYIRCIGDVCTKNRNDDADRDDREDARCNVGRCGKNRPDNREDREPLRCKNDQCGVNRDDNDRTDLRCPGDVCGVKRGDRLDNDRKDGDNVCADERCGKNRDDADGNDRDNLRCGGKKCTRSRNYDDDEDSNRAYRSQGRPKQYKLSDDLKAVVLDVSDLDHLLANLNIRKNNLRGAKLLENVDLENLLSYTNGNDKRANVQAVVFDLDKENDRDSLSKQIKRLLTQGNASSK</sequence>
<dbReference type="AlphaFoldDB" id="A0A9N8KW48"/>
<reference evidence="3" key="1">
    <citation type="submission" date="2021-12" db="EMBL/GenBank/DDBJ databases">
        <authorList>
            <person name="King R."/>
        </authorList>
    </citation>
    <scope>NUCLEOTIDE SEQUENCE</scope>
</reference>
<evidence type="ECO:0000313" key="4">
    <source>
        <dbReference type="Proteomes" id="UP001154114"/>
    </source>
</evidence>
<gene>
    <name evidence="3" type="ORF">CINC_LOCUS7565</name>
</gene>
<accession>A0A9N8KW48</accession>
<feature type="compositionally biased region" description="Basic and acidic residues" evidence="1">
    <location>
        <begin position="83"/>
        <end position="96"/>
    </location>
</feature>
<protein>
    <submittedName>
        <fullName evidence="3">Uncharacterized protein</fullName>
    </submittedName>
</protein>
<dbReference type="EMBL" id="LR824026">
    <property type="protein sequence ID" value="CAD0205261.1"/>
    <property type="molecule type" value="Genomic_DNA"/>
</dbReference>
<feature type="chain" id="PRO_5040317345" evidence="2">
    <location>
        <begin position="20"/>
        <end position="526"/>
    </location>
</feature>
<proteinExistence type="predicted"/>
<evidence type="ECO:0000313" key="3">
    <source>
        <dbReference type="EMBL" id="CAD0205261.1"/>
    </source>
</evidence>
<organism evidence="3 4">
    <name type="scientific">Chrysodeixis includens</name>
    <name type="common">Soybean looper</name>
    <name type="synonym">Pseudoplusia includens</name>
    <dbReference type="NCBI Taxonomy" id="689277"/>
    <lineage>
        <taxon>Eukaryota</taxon>
        <taxon>Metazoa</taxon>
        <taxon>Ecdysozoa</taxon>
        <taxon>Arthropoda</taxon>
        <taxon>Hexapoda</taxon>
        <taxon>Insecta</taxon>
        <taxon>Pterygota</taxon>
        <taxon>Neoptera</taxon>
        <taxon>Endopterygota</taxon>
        <taxon>Lepidoptera</taxon>
        <taxon>Glossata</taxon>
        <taxon>Ditrysia</taxon>
        <taxon>Noctuoidea</taxon>
        <taxon>Noctuidae</taxon>
        <taxon>Plusiinae</taxon>
        <taxon>Chrysodeixis</taxon>
    </lineage>
</organism>
<dbReference type="Proteomes" id="UP001154114">
    <property type="component" value="Chromosome 23"/>
</dbReference>
<dbReference type="OrthoDB" id="7493076at2759"/>
<keyword evidence="2" id="KW-0732">Signal</keyword>
<feature type="region of interest" description="Disordered" evidence="1">
    <location>
        <begin position="76"/>
        <end position="96"/>
    </location>
</feature>
<name>A0A9N8KW48_CHRIL</name>
<evidence type="ECO:0000256" key="2">
    <source>
        <dbReference type="SAM" id="SignalP"/>
    </source>
</evidence>